<name>A0AC61RJG4_9BACT</name>
<evidence type="ECO:0000313" key="2">
    <source>
        <dbReference type="Proteomes" id="UP000306319"/>
    </source>
</evidence>
<gene>
    <name evidence="1" type="ORF">E5331_13860</name>
</gene>
<sequence>MRKLFLILMTVIFAGLGLSAQTRTYHGTVLDAETNEPLIGATVMPVGGGQGTATDIDGRFNITVPLKVHDVTISYVGYQAVTVPLTDNMTVKLNTSASTLNDLMVVAFGTTTKEAFTGSAAVVNASDIQKHTTTNVADALVGSVPGLQMRSTTGAPGSSQGSMSIRGINSLYSGTEPLVIVDGAPYSANLSNISQNDIASISVLKDAASAALYGARGASGVIIITTKKGANREAEINVNAKWGGNTRAVQDYDYITDPGEYYEAYFAELYNYNFYRQGMSAAQANAASNAQLLNHLVYNVFTVPEGENLIGMDGKMNPKATLGRMYEFNGQRRFLTPDNYNDEAYRTGFRQEYNLSINGGTERASFYASLNYLGDEGILKPSSFDRFSGRIRADYQAKKWLKVGANIGYTHSATVGNSDLSSSNLGAGNVLYFTSSIAPIYPLYVRSYDDAGNPYIIKDEFGNNTYDFGVSNYYAKSRPFSAPGNAVGAQALDQARTVGNQLNATFNATFQFTDYLKLDVVSNVTWGLTQYTYYGNMNNPLNSNVKGKLAKDNTNTIRTNNTQTLTFYKQMGDHYLNVLAGHEYYRSDQQYLYGYAEGGFSPTILELAAFANRQINTTSNKSRYNVEGWFGSLQYNYLEKYYASASYRRDASSRFAKAHRWGNFWSVGAAWVINKESFMDSTKSWLDYLKLKFSIGQQGNDNISSSYAWIDMYNLQIASPTQMSPVFNKGFGNPDLTWETTTNLNVGLEFGLFDNRLNGSIDFYNKSTSNLLFWLSVPESTGARGYYGNMGTIRNTGVELTLSGSPIKTADYEWLLSANLSHNKSKIVSLPADKTKVNGGFYESPYWYTEGGNMYEYMTLAFAGLNEQGESLYYYDPNLIQEGGQMTTSKPGTVKSMDYVTTNSGEASRYLCGSTLPTVYGGFSTTVRVKWFDITATFDYQIGGKVYDSRYASLMGPNTSLDGTGAGGNIHKDYIKSWSPNNTSSNIPRWQVGDTNGNQACDRYLTNAGYLNFQSFTVGFTFPKFWNEIEKLRIYCAGENLCFWSARKGLDPRYSFSGNTSIGTYSPMRSISGGVEVTF</sequence>
<organism evidence="1 2">
    <name type="scientific">Lepagella muris</name>
    <dbReference type="NCBI Taxonomy" id="3032870"/>
    <lineage>
        <taxon>Bacteria</taxon>
        <taxon>Pseudomonadati</taxon>
        <taxon>Bacteroidota</taxon>
        <taxon>Bacteroidia</taxon>
        <taxon>Bacteroidales</taxon>
        <taxon>Muribaculaceae</taxon>
        <taxon>Lepagella</taxon>
    </lineage>
</organism>
<proteinExistence type="predicted"/>
<reference evidence="1" key="1">
    <citation type="submission" date="2019-04" db="EMBL/GenBank/DDBJ databases">
        <title>Microbes associate with the intestines of laboratory mice.</title>
        <authorList>
            <person name="Navarre W."/>
            <person name="Wong E."/>
            <person name="Huang K."/>
            <person name="Tropini C."/>
            <person name="Ng K."/>
            <person name="Yu B."/>
        </authorList>
    </citation>
    <scope>NUCLEOTIDE SEQUENCE</scope>
    <source>
        <strain evidence="1">NM04_E33</strain>
    </source>
</reference>
<dbReference type="EMBL" id="SRYB01000023">
    <property type="protein sequence ID" value="TGY77527.1"/>
    <property type="molecule type" value="Genomic_DNA"/>
</dbReference>
<protein>
    <submittedName>
        <fullName evidence="1">SusC/RagA family TonB-linked outer membrane protein</fullName>
    </submittedName>
</protein>
<dbReference type="Proteomes" id="UP000306319">
    <property type="component" value="Unassembled WGS sequence"/>
</dbReference>
<comment type="caution">
    <text evidence="1">The sequence shown here is derived from an EMBL/GenBank/DDBJ whole genome shotgun (WGS) entry which is preliminary data.</text>
</comment>
<evidence type="ECO:0000313" key="1">
    <source>
        <dbReference type="EMBL" id="TGY77527.1"/>
    </source>
</evidence>
<keyword evidence="2" id="KW-1185">Reference proteome</keyword>
<accession>A0AC61RJG4</accession>